<dbReference type="EMBL" id="CM000786">
    <property type="protein sequence ID" value="AQK39281.1"/>
    <property type="molecule type" value="Genomic_DNA"/>
</dbReference>
<dbReference type="PANTHER" id="PTHR46554">
    <property type="entry name" value="MEDIATOR OF RNA POLYMERASE II TRANSCRIPTION SUBUNIT 26A-RELATED"/>
    <property type="match status" value="1"/>
</dbReference>
<reference evidence="7" key="2">
    <citation type="submission" date="2015-12" db="EMBL/GenBank/DDBJ databases">
        <title>Update maize B73 reference genome by single molecule sequencing technologies.</title>
        <authorList>
            <consortium name="Maize Genome Sequencing Project"/>
            <person name="Ware D."/>
        </authorList>
    </citation>
    <scope>NUCLEOTIDE SEQUENCE</scope>
    <source>
        <tissue evidence="7">Seedling</tissue>
    </source>
</reference>
<feature type="compositionally biased region" description="Basic and acidic residues" evidence="4">
    <location>
        <begin position="314"/>
        <end position="326"/>
    </location>
</feature>
<sequence>MAGGNASCSVRPDHGGNGDVVATVERISRRLARKQADNQAVVDLIRELEALPMTYEALEATMIGRTVNGLRKTAPSALARLLADTLYRQWKALAHEWHASSKTQPQTAPPEADNGIKKRPSLSSPPPKVDDDKDTRKRSSSPPPPQPVDAQQSAAPEADREMGAPPSTTRAASVIRKPNILRFRMVTVTEPEKPHQRRVRLIPLATPDPAPSSNDAMQNDADNKQQATCCPATAASHQSTSADNEHVGTTDATPLTTVVKPSTALPNSVSSSEACKRKEEAPTDFEEERLAKARARLLEGYEEASAAREKRKTKLIDVIDVPEKARQRPATHRTWKKQPPVP</sequence>
<evidence type="ECO:0000313" key="6">
    <source>
        <dbReference type="EMBL" id="AIB05275.1"/>
    </source>
</evidence>
<feature type="region of interest" description="Disordered" evidence="4">
    <location>
        <begin position="302"/>
        <end position="342"/>
    </location>
</feature>
<dbReference type="STRING" id="4577.K7UBQ9"/>
<dbReference type="InterPro" id="IPR035441">
    <property type="entry name" value="TFIIS/LEDGF_dom_sf"/>
</dbReference>
<dbReference type="AlphaFoldDB" id="K7UBQ9"/>
<dbReference type="OMA" id="LQDVHMT"/>
<comment type="subcellular location">
    <subcellularLocation>
        <location evidence="1 3">Nucleus</location>
    </subcellularLocation>
</comment>
<dbReference type="PANTHER" id="PTHR46554:SF5">
    <property type="entry name" value="OS10G0327400 PROTEIN"/>
    <property type="match status" value="1"/>
</dbReference>
<feature type="region of interest" description="Disordered" evidence="4">
    <location>
        <begin position="98"/>
        <end position="288"/>
    </location>
</feature>
<feature type="compositionally biased region" description="Basic residues" evidence="4">
    <location>
        <begin position="327"/>
        <end position="336"/>
    </location>
</feature>
<dbReference type="HOGENOM" id="CLU_805013_0_0_1"/>
<dbReference type="GO" id="GO:0005634">
    <property type="term" value="C:nucleus"/>
    <property type="evidence" value="ECO:0007669"/>
    <property type="project" value="UniProtKB-SubCell"/>
</dbReference>
<evidence type="ECO:0000256" key="4">
    <source>
        <dbReference type="SAM" id="MobiDB-lite"/>
    </source>
</evidence>
<dbReference type="CDD" id="cd00183">
    <property type="entry name" value="TFIIS_I"/>
    <property type="match status" value="1"/>
</dbReference>
<dbReference type="EMBL" id="KJ727784">
    <property type="protein sequence ID" value="AIB05275.1"/>
    <property type="molecule type" value="Genomic_DNA"/>
</dbReference>
<dbReference type="SUPFAM" id="SSF47676">
    <property type="entry name" value="Conserved domain common to transcription factors TFIIS, elongin A, CRSP70"/>
    <property type="match status" value="1"/>
</dbReference>
<organism evidence="7">
    <name type="scientific">Zea mays</name>
    <name type="common">Maize</name>
    <dbReference type="NCBI Taxonomy" id="4577"/>
    <lineage>
        <taxon>Eukaryota</taxon>
        <taxon>Viridiplantae</taxon>
        <taxon>Streptophyta</taxon>
        <taxon>Embryophyta</taxon>
        <taxon>Tracheophyta</taxon>
        <taxon>Spermatophyta</taxon>
        <taxon>Magnoliopsida</taxon>
        <taxon>Liliopsida</taxon>
        <taxon>Poales</taxon>
        <taxon>Poaceae</taxon>
        <taxon>PACMAD clade</taxon>
        <taxon>Panicoideae</taxon>
        <taxon>Andropogonodae</taxon>
        <taxon>Andropogoneae</taxon>
        <taxon>Tripsacinae</taxon>
        <taxon>Zea</taxon>
    </lineage>
</organism>
<feature type="compositionally biased region" description="Polar residues" evidence="4">
    <location>
        <begin position="250"/>
        <end position="273"/>
    </location>
</feature>
<dbReference type="SMART" id="SM00509">
    <property type="entry name" value="TFS2N"/>
    <property type="match status" value="1"/>
</dbReference>
<evidence type="ECO:0000256" key="3">
    <source>
        <dbReference type="PROSITE-ProRule" id="PRU00649"/>
    </source>
</evidence>
<dbReference type="SMR" id="K7UBQ9"/>
<dbReference type="PROSITE" id="PS51319">
    <property type="entry name" value="TFIIS_N"/>
    <property type="match status" value="1"/>
</dbReference>
<proteinExistence type="predicted"/>
<evidence type="ECO:0000313" key="7">
    <source>
        <dbReference type="EMBL" id="AQK39281.1"/>
    </source>
</evidence>
<evidence type="ECO:0000256" key="1">
    <source>
        <dbReference type="ARBA" id="ARBA00004123"/>
    </source>
</evidence>
<evidence type="ECO:0000256" key="2">
    <source>
        <dbReference type="ARBA" id="ARBA00023242"/>
    </source>
</evidence>
<accession>K7UBQ9</accession>
<feature type="compositionally biased region" description="Basic and acidic residues" evidence="4">
    <location>
        <begin position="128"/>
        <end position="137"/>
    </location>
</feature>
<dbReference type="PaxDb" id="4577-AC194104.3_FGP007"/>
<evidence type="ECO:0000259" key="5">
    <source>
        <dbReference type="PROSITE" id="PS51319"/>
    </source>
</evidence>
<gene>
    <name evidence="6" type="primary">MED26.1</name>
    <name evidence="7" type="ORF">ZEAMMB73_Zm00001d023412</name>
</gene>
<reference evidence="6" key="1">
    <citation type="submission" date="2014-04" db="EMBL/GenBank/DDBJ databases">
        <title>The Maize TFome - Development of a transcription factor open reading frame collection for functional genomics.</title>
        <authorList>
            <person name="Burdo B."/>
            <person name="Gray J."/>
            <person name="Goetting-Minesky M.P."/>
            <person name="Wittler B."/>
            <person name="Hunt M."/>
            <person name="Li T."/>
            <person name="Velliquette D."/>
            <person name="Thomas J."/>
            <person name="Gentzel I."/>
            <person name="Dos Santos Brito M."/>
            <person name="Mejia-Guerra M.K."/>
            <person name="Connolly L.N."/>
            <person name="Qaisi D."/>
            <person name="Li W."/>
            <person name="Casas M.I."/>
            <person name="Doseff A.I."/>
            <person name="Grotewold E."/>
        </authorList>
    </citation>
    <scope>NUCLEOTIDE SEQUENCE</scope>
</reference>
<name>K7UBQ9_MAIZE</name>
<dbReference type="Pfam" id="PF08711">
    <property type="entry name" value="Med26"/>
    <property type="match status" value="1"/>
</dbReference>
<keyword evidence="2 3" id="KW-0539">Nucleus</keyword>
<dbReference type="Gene3D" id="1.20.930.10">
    <property type="entry name" value="Conserved domain common to transcription factors TFIIS, elongin A, CRSP70"/>
    <property type="match status" value="1"/>
</dbReference>
<dbReference type="eggNOG" id="ENOG502R3R4">
    <property type="taxonomic scope" value="Eukaryota"/>
</dbReference>
<dbReference type="InParanoid" id="K7UBQ9"/>
<dbReference type="InterPro" id="IPR003617">
    <property type="entry name" value="TFIIS/CRSP70_N_sub"/>
</dbReference>
<dbReference type="InterPro" id="IPR017923">
    <property type="entry name" value="TFIIS_N"/>
</dbReference>
<dbReference type="FunCoup" id="K7UBQ9">
    <property type="interactions" value="2"/>
</dbReference>
<feature type="domain" description="TFIIS N-terminal" evidence="5">
    <location>
        <begin position="25"/>
        <end position="97"/>
    </location>
</feature>
<protein>
    <submittedName>
        <fullName evidence="6">MED26 transcription factor</fullName>
    </submittedName>
</protein>